<comment type="caution">
    <text evidence="2">The sequence shown here is derived from an EMBL/GenBank/DDBJ whole genome shotgun (WGS) entry which is preliminary data.</text>
</comment>
<evidence type="ECO:0000259" key="1">
    <source>
        <dbReference type="Pfam" id="PF25019"/>
    </source>
</evidence>
<dbReference type="Gramene" id="TVU14785">
    <property type="protein sequence ID" value="TVU14785"/>
    <property type="gene ID" value="EJB05_38278"/>
</dbReference>
<keyword evidence="3" id="KW-1185">Reference proteome</keyword>
<dbReference type="PANTHER" id="PTHR47186">
    <property type="entry name" value="LEUCINE-RICH REPEAT-CONTAINING PROTEIN 57"/>
    <property type="match status" value="1"/>
</dbReference>
<gene>
    <name evidence="2" type="ORF">EJB05_38278</name>
</gene>
<dbReference type="PANTHER" id="PTHR47186:SF27">
    <property type="entry name" value="NB-ARC DOMAIN-CONTAINING PROTEIN"/>
    <property type="match status" value="1"/>
</dbReference>
<dbReference type="Pfam" id="PF25019">
    <property type="entry name" value="LRR_R13L1-DRL21"/>
    <property type="match status" value="1"/>
</dbReference>
<feature type="non-terminal residue" evidence="2">
    <location>
        <position position="508"/>
    </location>
</feature>
<dbReference type="SUPFAM" id="SSF52058">
    <property type="entry name" value="L domain-like"/>
    <property type="match status" value="1"/>
</dbReference>
<evidence type="ECO:0000313" key="3">
    <source>
        <dbReference type="Proteomes" id="UP000324897"/>
    </source>
</evidence>
<name>A0A5J9TU18_9POAL</name>
<dbReference type="Gene3D" id="3.80.10.10">
    <property type="entry name" value="Ribonuclease Inhibitor"/>
    <property type="match status" value="1"/>
</dbReference>
<dbReference type="Proteomes" id="UP000324897">
    <property type="component" value="Unassembled WGS sequence"/>
</dbReference>
<accession>A0A5J9TU18</accession>
<protein>
    <recommendedName>
        <fullName evidence="1">R13L1/DRL21-like LRR repeat region domain-containing protein</fullName>
    </recommendedName>
</protein>
<reference evidence="2 3" key="1">
    <citation type="journal article" date="2019" name="Sci. Rep.">
        <title>A high-quality genome of Eragrostis curvula grass provides insights into Poaceae evolution and supports new strategies to enhance forage quality.</title>
        <authorList>
            <person name="Carballo J."/>
            <person name="Santos B.A.C.M."/>
            <person name="Zappacosta D."/>
            <person name="Garbus I."/>
            <person name="Selva J.P."/>
            <person name="Gallo C.A."/>
            <person name="Diaz A."/>
            <person name="Albertini E."/>
            <person name="Caccamo M."/>
            <person name="Echenique V."/>
        </authorList>
    </citation>
    <scope>NUCLEOTIDE SEQUENCE [LARGE SCALE GENOMIC DNA]</scope>
    <source>
        <strain evidence="3">cv. Victoria</strain>
        <tissue evidence="2">Leaf</tissue>
    </source>
</reference>
<sequence length="508" mass="57848">MYRPQRIKSALGDMRRSGKIVMVPALMHDFAKLVSRKECAVIDNHPQNIHRNERFEENLRSVVTSARKLRTLLLIGKCDHFFLRSFQRVFEKEKYLHMLQISSPYASFDDDFLPNLVNSTHLRYLKVKIKGNGEALHIPQSKFYHLEVLDAGDSAICNDMNGFVNMRRLVVKNGAHSSITGYPEEKHNSTYQKSGCFGIRQLQSMNRLVHLSVFQLGNVNTAEADGSKVLRDKQHLEKLQLSWKDTLSHDEYDYLQFRDSNVPSSRNFADMASDVLEGLEPHHNLKYLQISGYSGVTSPSWLASSVTNLRDLHLEDSGEWQILPCLESLPFLIKLKLRNMKKVIEVSIPSLKELVLLNLPKLKLCSCNSVMDLSSSLRVLKISNCHEPKSFPLFESCEKFNIEQKSWLSRLDKLTIHHCSQLKISNHLPPSSTVSELSATMLDDKRFAYHNLRMLTNLTIDAVQDPTDKNMAAANDSALPSLRLLHISFCGIAGKLLSVLLRHVKALE</sequence>
<proteinExistence type="predicted"/>
<dbReference type="InterPro" id="IPR056789">
    <property type="entry name" value="LRR_R13L1-DRL21"/>
</dbReference>
<evidence type="ECO:0000313" key="2">
    <source>
        <dbReference type="EMBL" id="TVU14785.1"/>
    </source>
</evidence>
<feature type="non-terminal residue" evidence="2">
    <location>
        <position position="1"/>
    </location>
</feature>
<dbReference type="OrthoDB" id="689569at2759"/>
<dbReference type="EMBL" id="RWGY01000031">
    <property type="protein sequence ID" value="TVU14785.1"/>
    <property type="molecule type" value="Genomic_DNA"/>
</dbReference>
<dbReference type="InterPro" id="IPR032675">
    <property type="entry name" value="LRR_dom_sf"/>
</dbReference>
<feature type="domain" description="R13L1/DRL21-like LRR repeat region" evidence="1">
    <location>
        <begin position="199"/>
        <end position="340"/>
    </location>
</feature>
<organism evidence="2 3">
    <name type="scientific">Eragrostis curvula</name>
    <name type="common">weeping love grass</name>
    <dbReference type="NCBI Taxonomy" id="38414"/>
    <lineage>
        <taxon>Eukaryota</taxon>
        <taxon>Viridiplantae</taxon>
        <taxon>Streptophyta</taxon>
        <taxon>Embryophyta</taxon>
        <taxon>Tracheophyta</taxon>
        <taxon>Spermatophyta</taxon>
        <taxon>Magnoliopsida</taxon>
        <taxon>Liliopsida</taxon>
        <taxon>Poales</taxon>
        <taxon>Poaceae</taxon>
        <taxon>PACMAD clade</taxon>
        <taxon>Chloridoideae</taxon>
        <taxon>Eragrostideae</taxon>
        <taxon>Eragrostidinae</taxon>
        <taxon>Eragrostis</taxon>
    </lineage>
</organism>
<dbReference type="AlphaFoldDB" id="A0A5J9TU18"/>